<proteinExistence type="predicted"/>
<keyword evidence="1" id="KW-0472">Membrane</keyword>
<name>A0A2W1NP03_9FLAO</name>
<dbReference type="RefSeq" id="WP_111064036.1">
    <property type="nucleotide sequence ID" value="NZ_JBHUCU010000006.1"/>
</dbReference>
<feature type="transmembrane region" description="Helical" evidence="1">
    <location>
        <begin position="7"/>
        <end position="26"/>
    </location>
</feature>
<keyword evidence="1" id="KW-0812">Transmembrane</keyword>
<dbReference type="OrthoDB" id="8648862at2"/>
<dbReference type="Pfam" id="PF04914">
    <property type="entry name" value="DltD"/>
    <property type="match status" value="1"/>
</dbReference>
<evidence type="ECO:0000256" key="1">
    <source>
        <dbReference type="SAM" id="Phobius"/>
    </source>
</evidence>
<protein>
    <recommendedName>
        <fullName evidence="4">D-alanyl-lipoteichoic acid biosynthesis protein DltD</fullName>
    </recommendedName>
</protein>
<accession>A0A2W1NP03</accession>
<evidence type="ECO:0000313" key="2">
    <source>
        <dbReference type="EMBL" id="PZE16338.1"/>
    </source>
</evidence>
<dbReference type="EMBL" id="QKSB01000009">
    <property type="protein sequence ID" value="PZE16338.1"/>
    <property type="molecule type" value="Genomic_DNA"/>
</dbReference>
<keyword evidence="3" id="KW-1185">Reference proteome</keyword>
<dbReference type="AlphaFoldDB" id="A0A2W1NP03"/>
<gene>
    <name evidence="2" type="ORF">DNU06_13575</name>
</gene>
<dbReference type="PANTHER" id="PTHR40039:SF1">
    <property type="entry name" value="PROTEIN DLTD"/>
    <property type="match status" value="1"/>
</dbReference>
<organism evidence="2 3">
    <name type="scientific">Putridiphycobacter roseus</name>
    <dbReference type="NCBI Taxonomy" id="2219161"/>
    <lineage>
        <taxon>Bacteria</taxon>
        <taxon>Pseudomonadati</taxon>
        <taxon>Bacteroidota</taxon>
        <taxon>Flavobacteriia</taxon>
        <taxon>Flavobacteriales</taxon>
        <taxon>Crocinitomicaceae</taxon>
        <taxon>Putridiphycobacter</taxon>
    </lineage>
</organism>
<dbReference type="Proteomes" id="UP000249248">
    <property type="component" value="Unassembled WGS sequence"/>
</dbReference>
<evidence type="ECO:0000313" key="3">
    <source>
        <dbReference type="Proteomes" id="UP000249248"/>
    </source>
</evidence>
<dbReference type="InterPro" id="IPR006998">
    <property type="entry name" value="DltD"/>
</dbReference>
<comment type="caution">
    <text evidence="2">The sequence shown here is derived from an EMBL/GenBank/DDBJ whole genome shotgun (WGS) entry which is preliminary data.</text>
</comment>
<dbReference type="PANTHER" id="PTHR40039">
    <property type="entry name" value="PROTEIN DLTD"/>
    <property type="match status" value="1"/>
</dbReference>
<keyword evidence="1" id="KW-1133">Transmembrane helix</keyword>
<evidence type="ECO:0008006" key="4">
    <source>
        <dbReference type="Google" id="ProtNLM"/>
    </source>
</evidence>
<sequence length="402" mass="46255">MLKKFSFFHLLPFLLAMTIAGVFIYLKKPIQVADKENYIVGNQTKNSGRYSNLLTGKDAEIDYFASLMNKNQFTLFGSSEFSESAYCSYNYFPDKLGLPMLGLGHAYHQNLSILIELLAADALLDSTSNICILLSPGWFTTGGTNSEAFIEFARPNLLSKIIHNTNISEDYKLYIGKFIDGKKNEFENFSPQMSQLQDQYLIKNANYLNKQKTILKNEIESKFATYKYVPEIDYKIKLLPNTQTTSIAYYKNFDSIGKALKNQFIAAITTNDIFVYDEYYTKYLVKDNEAYELKTLANVYIHDNPELNDLSLLIKYIKSKNLQASFVMIPFNAYCYNNVAVNEPLIDTITQLMNQNSLPFLNLYATTKEAYEPGLLKDVMHLSDFGWMKVNHFIYDLYYAKK</sequence>
<reference evidence="2 3" key="1">
    <citation type="submission" date="2018-06" db="EMBL/GenBank/DDBJ databases">
        <title>The draft genome sequence of Crocinitomix sp. SM1701.</title>
        <authorList>
            <person name="Zhang X."/>
        </authorList>
    </citation>
    <scope>NUCLEOTIDE SEQUENCE [LARGE SCALE GENOMIC DNA]</scope>
    <source>
        <strain evidence="2 3">SM1701</strain>
    </source>
</reference>